<evidence type="ECO:0000313" key="6">
    <source>
        <dbReference type="Proteomes" id="UP000749559"/>
    </source>
</evidence>
<dbReference type="Pfam" id="PF00097">
    <property type="entry name" value="zf-C3HC4"/>
    <property type="match status" value="1"/>
</dbReference>
<name>A0A8J1XGJ8_OWEFU</name>
<dbReference type="InterPro" id="IPR047153">
    <property type="entry name" value="TRIM45/56/19-like"/>
</dbReference>
<keyword evidence="3" id="KW-0863">Zinc-finger</keyword>
<evidence type="ECO:0000256" key="2">
    <source>
        <dbReference type="ARBA" id="ARBA00022737"/>
    </source>
</evidence>
<dbReference type="SUPFAM" id="SSF57845">
    <property type="entry name" value="B-box zinc-binding domain"/>
    <property type="match status" value="1"/>
</dbReference>
<evidence type="ECO:0000256" key="3">
    <source>
        <dbReference type="ARBA" id="ARBA00022771"/>
    </source>
</evidence>
<dbReference type="Gene3D" id="3.30.160.60">
    <property type="entry name" value="Classic Zinc Finger"/>
    <property type="match status" value="1"/>
</dbReference>
<dbReference type="PROSITE" id="PS50119">
    <property type="entry name" value="ZF_BBOX"/>
    <property type="match status" value="2"/>
</dbReference>
<dbReference type="PANTHER" id="PTHR25462:SF291">
    <property type="entry name" value="E3 UBIQUITIN-PROTEIN LIGASE TRIM45"/>
    <property type="match status" value="1"/>
</dbReference>
<evidence type="ECO:0000313" key="5">
    <source>
        <dbReference type="EMBL" id="CAH1800132.1"/>
    </source>
</evidence>
<keyword evidence="2" id="KW-0677">Repeat</keyword>
<keyword evidence="6" id="KW-1185">Reference proteome</keyword>
<evidence type="ECO:0000256" key="1">
    <source>
        <dbReference type="ARBA" id="ARBA00022723"/>
    </source>
</evidence>
<dbReference type="InterPro" id="IPR001841">
    <property type="entry name" value="Znf_RING"/>
</dbReference>
<dbReference type="PROSITE" id="PS50089">
    <property type="entry name" value="ZF_RING_2"/>
    <property type="match status" value="1"/>
</dbReference>
<dbReference type="Pfam" id="PF00643">
    <property type="entry name" value="zf-B_box"/>
    <property type="match status" value="1"/>
</dbReference>
<dbReference type="PROSITE" id="PS51125">
    <property type="entry name" value="NHL"/>
    <property type="match status" value="1"/>
</dbReference>
<dbReference type="Gene3D" id="2.120.10.30">
    <property type="entry name" value="TolB, C-terminal domain"/>
    <property type="match status" value="1"/>
</dbReference>
<evidence type="ECO:0000256" key="4">
    <source>
        <dbReference type="ARBA" id="ARBA00022833"/>
    </source>
</evidence>
<dbReference type="InterPro" id="IPR000315">
    <property type="entry name" value="Znf_B-box"/>
</dbReference>
<keyword evidence="1" id="KW-0479">Metal-binding</keyword>
<dbReference type="Proteomes" id="UP000749559">
    <property type="component" value="Unassembled WGS sequence"/>
</dbReference>
<dbReference type="SUPFAM" id="SSF101898">
    <property type="entry name" value="NHL repeat"/>
    <property type="match status" value="1"/>
</dbReference>
<sequence>MAVAKSFIEEYTELLKCAICMETVKTPKSLKCLHTFCKGCLGTWIKDEKDNRKKTYPCPVCKRKNAVPAKGARSYMTNFTMKSMAEALEKAKQEDEKDIECDTCMQGEEHSSAVARCVECAEYLCETCQKYHGRMRSTKSHKCIKLTGDLEKDSKIVIDSLVHRNIECPKHTDQPLKFYCKTHKTPVCRDCCMTDHSGHPCVNIEDVAKEELHKISTVIGLAIQKKDLLESKLRTAFNLTEIQGEKFKTLLRSIKSDRRAAQDELNKHFKKLESDAKDLQNKTVKQIKSHTSGIEHQKGVTESTLHHITSLQKYGHPIEIINSRADVEQTLQNWSAISSTSDLDALEKDIQIVRYKHRCLDTTKLGHIISTTDNAHTNRASVTSIKHKRKKMEHKRSPKLCTCFRNLHRTKNLEDNGTLSAIPKQCTPKVYRTEHLVDISDTSELSAIQGLCVGKSQQIVVSEMPNDEESRIVMYVNNGTTLNKHTAKEINGNGVCSVKDNYYAVAGQMNKCVAIYNEDLVQERSIWRFENPSRICVNSDGELIISDPEAKCMYIVDYNDGSTLATIGTGQLDSVRDLATNSTYAVIASDYEANCVKMFNRKGDLKLSYGTKGNGDHQLNYPCGLSIDSQGNIIIADCHNSRIHMLDPRGKFIKYLLTPEDNVNCPVVLAIDHNGDLLVGTDSGDLHFIKYMA</sequence>
<dbReference type="InterPro" id="IPR013083">
    <property type="entry name" value="Znf_RING/FYVE/PHD"/>
</dbReference>
<dbReference type="InterPro" id="IPR018957">
    <property type="entry name" value="Znf_C3HC4_RING-type"/>
</dbReference>
<proteinExistence type="predicted"/>
<dbReference type="GO" id="GO:0061630">
    <property type="term" value="F:ubiquitin protein ligase activity"/>
    <property type="evidence" value="ECO:0007669"/>
    <property type="project" value="TreeGrafter"/>
</dbReference>
<keyword evidence="4" id="KW-0862">Zinc</keyword>
<gene>
    <name evidence="5" type="ORF">OFUS_LOCUS24060</name>
</gene>
<accession>A0A8J1XGJ8</accession>
<dbReference type="PROSITE" id="PS00518">
    <property type="entry name" value="ZF_RING_1"/>
    <property type="match status" value="1"/>
</dbReference>
<dbReference type="Pfam" id="PF01436">
    <property type="entry name" value="NHL"/>
    <property type="match status" value="1"/>
</dbReference>
<dbReference type="SUPFAM" id="SSF57850">
    <property type="entry name" value="RING/U-box"/>
    <property type="match status" value="1"/>
</dbReference>
<dbReference type="SMART" id="SM00184">
    <property type="entry name" value="RING"/>
    <property type="match status" value="1"/>
</dbReference>
<dbReference type="EMBL" id="CAIIXF020000011">
    <property type="protein sequence ID" value="CAH1800132.1"/>
    <property type="molecule type" value="Genomic_DNA"/>
</dbReference>
<dbReference type="AlphaFoldDB" id="A0A8J1XGJ8"/>
<dbReference type="SMART" id="SM00336">
    <property type="entry name" value="BBOX"/>
    <property type="match status" value="2"/>
</dbReference>
<reference evidence="5" key="1">
    <citation type="submission" date="2022-03" db="EMBL/GenBank/DDBJ databases">
        <authorList>
            <person name="Martin C."/>
        </authorList>
    </citation>
    <scope>NUCLEOTIDE SEQUENCE</scope>
</reference>
<dbReference type="OrthoDB" id="6160893at2759"/>
<dbReference type="Gene3D" id="4.10.830.40">
    <property type="match status" value="1"/>
</dbReference>
<organism evidence="5 6">
    <name type="scientific">Owenia fusiformis</name>
    <name type="common">Polychaete worm</name>
    <dbReference type="NCBI Taxonomy" id="6347"/>
    <lineage>
        <taxon>Eukaryota</taxon>
        <taxon>Metazoa</taxon>
        <taxon>Spiralia</taxon>
        <taxon>Lophotrochozoa</taxon>
        <taxon>Annelida</taxon>
        <taxon>Polychaeta</taxon>
        <taxon>Sedentaria</taxon>
        <taxon>Canalipalpata</taxon>
        <taxon>Sabellida</taxon>
        <taxon>Oweniida</taxon>
        <taxon>Oweniidae</taxon>
        <taxon>Owenia</taxon>
    </lineage>
</organism>
<dbReference type="GO" id="GO:0008270">
    <property type="term" value="F:zinc ion binding"/>
    <property type="evidence" value="ECO:0007669"/>
    <property type="project" value="UniProtKB-KW"/>
</dbReference>
<dbReference type="Gene3D" id="3.30.40.10">
    <property type="entry name" value="Zinc/RING finger domain, C3HC4 (zinc finger)"/>
    <property type="match status" value="1"/>
</dbReference>
<comment type="caution">
    <text evidence="5">The sequence shown here is derived from an EMBL/GenBank/DDBJ whole genome shotgun (WGS) entry which is preliminary data.</text>
</comment>
<dbReference type="InterPro" id="IPR017907">
    <property type="entry name" value="Znf_RING_CS"/>
</dbReference>
<protein>
    <submittedName>
        <fullName evidence="5">Uncharacterized protein</fullName>
    </submittedName>
</protein>
<dbReference type="InterPro" id="IPR011042">
    <property type="entry name" value="6-blade_b-propeller_TolB-like"/>
</dbReference>
<dbReference type="PANTHER" id="PTHR25462">
    <property type="entry name" value="BONUS, ISOFORM C-RELATED"/>
    <property type="match status" value="1"/>
</dbReference>
<dbReference type="CDD" id="cd05819">
    <property type="entry name" value="NHL"/>
    <property type="match status" value="1"/>
</dbReference>
<dbReference type="InterPro" id="IPR001258">
    <property type="entry name" value="NHL_repeat"/>
</dbReference>